<comment type="caution">
    <text evidence="6">The sequence shown here is derived from an EMBL/GenBank/DDBJ whole genome shotgun (WGS) entry which is preliminary data.</text>
</comment>
<feature type="region of interest" description="Disordered" evidence="5">
    <location>
        <begin position="298"/>
        <end position="323"/>
    </location>
</feature>
<evidence type="ECO:0000256" key="2">
    <source>
        <dbReference type="ARBA" id="ARBA00022763"/>
    </source>
</evidence>
<evidence type="ECO:0000313" key="6">
    <source>
        <dbReference type="EMBL" id="KAI7746849.1"/>
    </source>
</evidence>
<evidence type="ECO:0000256" key="1">
    <source>
        <dbReference type="ARBA" id="ARBA00004123"/>
    </source>
</evidence>
<proteinExistence type="predicted"/>
<dbReference type="GO" id="GO:0005634">
    <property type="term" value="C:nucleus"/>
    <property type="evidence" value="ECO:0007669"/>
    <property type="project" value="UniProtKB-SubCell"/>
</dbReference>
<dbReference type="EMBL" id="JAMZMK010006884">
    <property type="protein sequence ID" value="KAI7746849.1"/>
    <property type="molecule type" value="Genomic_DNA"/>
</dbReference>
<protein>
    <recommendedName>
        <fullName evidence="8">Phospholipase-like protein</fullName>
    </recommendedName>
</protein>
<dbReference type="AlphaFoldDB" id="A0AAD5CS55"/>
<gene>
    <name evidence="6" type="ORF">M8C21_016306</name>
</gene>
<evidence type="ECO:0008006" key="8">
    <source>
        <dbReference type="Google" id="ProtNLM"/>
    </source>
</evidence>
<keyword evidence="2" id="KW-0227">DNA damage</keyword>
<sequence>MASKGCRRSSFKELEKELMKAGKKLSSLPSSTQDIHNLLTTLKQILSKVEQTPLESMNNALHPMTEALIAKQLLKHPDLNVNISVACCCCEMLRICAPDTPYNDEQLKDIFEMVVTTFETLSSASDGCFTEMVEVLDIFRSVKLHVLILDLDSEAYAYGLFVRLFKQFLTVADSNSSAIVLKMEEIMTMIIDEADELKLQLVDFLVTFPKNNNKIASHVCWQLGQKVLMNYAARSKPQFPDMGRDMSIALYDYSRLVASVCKTISEYDIKEDKEATHRIATECIETLRRCRHEEKTDFFDDPPKSVTEDKGKRKRNNSPLRKEVSSSEGGIVCVQGYKVKQSVAQILEAVFNKHGDIAANCIFEKNSVTSSVLEVVCEAVQRIQTSNFTKYIEEIECHVSDAETANIDVTWLRAHFNKKMEVLKKSDLLMEAKRTTLSVKEAAQLDLKESAAEIVAAQKRFGKSETLV</sequence>
<dbReference type="PANTHER" id="PTHR12663">
    <property type="entry name" value="ANDROGEN INDUCED INHIBITOR OF PROLIFERATION AS3 / PDS5-RELATED"/>
    <property type="match status" value="1"/>
</dbReference>
<dbReference type="InterPro" id="IPR039776">
    <property type="entry name" value="Pds5"/>
</dbReference>
<dbReference type="GO" id="GO:0007064">
    <property type="term" value="P:mitotic sister chromatid cohesion"/>
    <property type="evidence" value="ECO:0007669"/>
    <property type="project" value="InterPro"/>
</dbReference>
<keyword evidence="3" id="KW-0234">DNA repair</keyword>
<name>A0AAD5CS55_AMBAR</name>
<evidence type="ECO:0000256" key="5">
    <source>
        <dbReference type="SAM" id="MobiDB-lite"/>
    </source>
</evidence>
<dbReference type="Proteomes" id="UP001206925">
    <property type="component" value="Unassembled WGS sequence"/>
</dbReference>
<evidence type="ECO:0000313" key="7">
    <source>
        <dbReference type="Proteomes" id="UP001206925"/>
    </source>
</evidence>
<dbReference type="InterPro" id="IPR007942">
    <property type="entry name" value="PLipase-like"/>
</dbReference>
<feature type="non-terminal residue" evidence="6">
    <location>
        <position position="1"/>
    </location>
</feature>
<reference evidence="6" key="1">
    <citation type="submission" date="2022-06" db="EMBL/GenBank/DDBJ databases">
        <title>Uncovering the hologenomic basis of an extraordinary plant invasion.</title>
        <authorList>
            <person name="Bieker V.C."/>
            <person name="Martin M.D."/>
            <person name="Gilbert T."/>
            <person name="Hodgins K."/>
            <person name="Battlay P."/>
            <person name="Petersen B."/>
            <person name="Wilson J."/>
        </authorList>
    </citation>
    <scope>NUCLEOTIDE SEQUENCE</scope>
    <source>
        <strain evidence="6">AA19_3_7</strain>
        <tissue evidence="6">Leaf</tissue>
    </source>
</reference>
<dbReference type="Pfam" id="PF20168">
    <property type="entry name" value="PDS5"/>
    <property type="match status" value="1"/>
</dbReference>
<keyword evidence="4" id="KW-0539">Nucleus</keyword>
<organism evidence="6 7">
    <name type="scientific">Ambrosia artemisiifolia</name>
    <name type="common">Common ragweed</name>
    <dbReference type="NCBI Taxonomy" id="4212"/>
    <lineage>
        <taxon>Eukaryota</taxon>
        <taxon>Viridiplantae</taxon>
        <taxon>Streptophyta</taxon>
        <taxon>Embryophyta</taxon>
        <taxon>Tracheophyta</taxon>
        <taxon>Spermatophyta</taxon>
        <taxon>Magnoliopsida</taxon>
        <taxon>eudicotyledons</taxon>
        <taxon>Gunneridae</taxon>
        <taxon>Pentapetalae</taxon>
        <taxon>asterids</taxon>
        <taxon>campanulids</taxon>
        <taxon>Asterales</taxon>
        <taxon>Asteraceae</taxon>
        <taxon>Asteroideae</taxon>
        <taxon>Heliantheae alliance</taxon>
        <taxon>Heliantheae</taxon>
        <taxon>Ambrosia</taxon>
    </lineage>
</organism>
<comment type="subcellular location">
    <subcellularLocation>
        <location evidence="1">Nucleus</location>
    </subcellularLocation>
</comment>
<evidence type="ECO:0000256" key="4">
    <source>
        <dbReference type="ARBA" id="ARBA00023242"/>
    </source>
</evidence>
<accession>A0AAD5CS55</accession>
<keyword evidence="7" id="KW-1185">Reference proteome</keyword>
<feature type="compositionally biased region" description="Basic and acidic residues" evidence="5">
    <location>
        <begin position="298"/>
        <end position="311"/>
    </location>
</feature>
<dbReference type="Pfam" id="PF05278">
    <property type="entry name" value="PEARLI-4"/>
    <property type="match status" value="1"/>
</dbReference>
<evidence type="ECO:0000256" key="3">
    <source>
        <dbReference type="ARBA" id="ARBA00023204"/>
    </source>
</evidence>
<dbReference type="PANTHER" id="PTHR12663:SF63">
    <property type="entry name" value="PHOSPHOLIPASE-LIKE PROTEIN-RELATED"/>
    <property type="match status" value="1"/>
</dbReference>
<dbReference type="GO" id="GO:0006281">
    <property type="term" value="P:DNA repair"/>
    <property type="evidence" value="ECO:0007669"/>
    <property type="project" value="UniProtKB-KW"/>
</dbReference>